<proteinExistence type="predicted"/>
<feature type="region of interest" description="Disordered" evidence="1">
    <location>
        <begin position="113"/>
        <end position="152"/>
    </location>
</feature>
<organism evidence="2 3">
    <name type="scientific">Circinella minor</name>
    <dbReference type="NCBI Taxonomy" id="1195481"/>
    <lineage>
        <taxon>Eukaryota</taxon>
        <taxon>Fungi</taxon>
        <taxon>Fungi incertae sedis</taxon>
        <taxon>Mucoromycota</taxon>
        <taxon>Mucoromycotina</taxon>
        <taxon>Mucoromycetes</taxon>
        <taxon>Mucorales</taxon>
        <taxon>Lichtheimiaceae</taxon>
        <taxon>Circinella</taxon>
    </lineage>
</organism>
<feature type="compositionally biased region" description="Acidic residues" evidence="1">
    <location>
        <begin position="128"/>
        <end position="137"/>
    </location>
</feature>
<evidence type="ECO:0000256" key="1">
    <source>
        <dbReference type="SAM" id="MobiDB-lite"/>
    </source>
</evidence>
<keyword evidence="3" id="KW-1185">Reference proteome</keyword>
<evidence type="ECO:0000313" key="3">
    <source>
        <dbReference type="Proteomes" id="UP000646827"/>
    </source>
</evidence>
<dbReference type="OrthoDB" id="2285782at2759"/>
<sequence>MSALYFNDTPPKSWDLFEALKCYDKAYDLTIESLCVIMKKDIDSYISSRQNLSNKSIDCAKIISQKLSELMSLKCLKRVIDATNSDSNPKVQVIHGSANLNVANVEKQKNVFNNQANNLVKRRRVGDEEKEEEEGDVESNQNESRNVYTSSPSLRHASQYNLKNLPSFDEYRCASHLPTQLTLTHGKKQYIINTPSHSNISPHKPKLTKSHIESLQEYVQFAQSNLITVDEPTKQYYKDEKEGQKQKKALEKLGLLHEVDDVLEEMEFDDFPRKLWSKEMSSKAEGATSFSQLIKYVLTNFHLLCRDHESVTTNHERSFFVNYVVPGLLALSKACDTVSFTWCEFELEAIKSVHMFDQDLKLLKTPRRFMDALGKLKTPNNMEIVIVESSSGGLSEDVTHSIEDTLKTIECATAALVSAATKYKNASVKTFRKLKVYSIHVIKNTMTLTETTLHDQHTWKRVELRSCNIPTTWTYRYYMLEYLELLAKLNDGLYEVKRVEEQLMKEHIRPRYVGSSLAEYLDIQNATEAVNQ</sequence>
<accession>A0A8H7VK66</accession>
<comment type="caution">
    <text evidence="2">The sequence shown here is derived from an EMBL/GenBank/DDBJ whole genome shotgun (WGS) entry which is preliminary data.</text>
</comment>
<dbReference type="Proteomes" id="UP000646827">
    <property type="component" value="Unassembled WGS sequence"/>
</dbReference>
<evidence type="ECO:0000313" key="2">
    <source>
        <dbReference type="EMBL" id="KAG2219518.1"/>
    </source>
</evidence>
<protein>
    <submittedName>
        <fullName evidence="2">Uncharacterized protein</fullName>
    </submittedName>
</protein>
<gene>
    <name evidence="2" type="ORF">INT45_002835</name>
</gene>
<name>A0A8H7VK66_9FUNG</name>
<reference evidence="2 3" key="1">
    <citation type="submission" date="2020-12" db="EMBL/GenBank/DDBJ databases">
        <title>Metabolic potential, ecology and presence of endohyphal bacteria is reflected in genomic diversity of Mucoromycotina.</title>
        <authorList>
            <person name="Muszewska A."/>
            <person name="Okrasinska A."/>
            <person name="Steczkiewicz K."/>
            <person name="Drgas O."/>
            <person name="Orlowska M."/>
            <person name="Perlinska-Lenart U."/>
            <person name="Aleksandrzak-Piekarczyk T."/>
            <person name="Szatraj K."/>
            <person name="Zielenkiewicz U."/>
            <person name="Pilsyk S."/>
            <person name="Malc E."/>
            <person name="Mieczkowski P."/>
            <person name="Kruszewska J.S."/>
            <person name="Biernat P."/>
            <person name="Pawlowska J."/>
        </authorList>
    </citation>
    <scope>NUCLEOTIDE SEQUENCE [LARGE SCALE GENOMIC DNA]</scope>
    <source>
        <strain evidence="2 3">CBS 142.35</strain>
    </source>
</reference>
<feature type="compositionally biased region" description="Polar residues" evidence="1">
    <location>
        <begin position="139"/>
        <end position="152"/>
    </location>
</feature>
<dbReference type="EMBL" id="JAEPRB010000176">
    <property type="protein sequence ID" value="KAG2219518.1"/>
    <property type="molecule type" value="Genomic_DNA"/>
</dbReference>
<dbReference type="AlphaFoldDB" id="A0A8H7VK66"/>